<reference evidence="2" key="1">
    <citation type="submission" date="2021-10" db="EMBL/GenBank/DDBJ databases">
        <title>Novel species in genus Arthrobacter.</title>
        <authorList>
            <person name="Liu Y."/>
        </authorList>
    </citation>
    <scope>NUCLEOTIDE SEQUENCE</scope>
    <source>
        <strain evidence="2">Zg-Y786</strain>
    </source>
</reference>
<dbReference type="CDD" id="cd00009">
    <property type="entry name" value="AAA"/>
    <property type="match status" value="1"/>
</dbReference>
<dbReference type="InterPro" id="IPR027417">
    <property type="entry name" value="P-loop_NTPase"/>
</dbReference>
<evidence type="ECO:0000313" key="2">
    <source>
        <dbReference type="EMBL" id="MCC3266907.1"/>
    </source>
</evidence>
<evidence type="ECO:0000313" key="3">
    <source>
        <dbReference type="Proteomes" id="UP001139168"/>
    </source>
</evidence>
<organism evidence="2 3">
    <name type="scientific">Arthrobacter gengyunqii</name>
    <dbReference type="NCBI Taxonomy" id="2886940"/>
    <lineage>
        <taxon>Bacteria</taxon>
        <taxon>Bacillati</taxon>
        <taxon>Actinomycetota</taxon>
        <taxon>Actinomycetes</taxon>
        <taxon>Micrococcales</taxon>
        <taxon>Micrococcaceae</taxon>
        <taxon>Arthrobacter</taxon>
    </lineage>
</organism>
<sequence length="968" mass="108471">MAENTDVNTFMKWAVELSSEFEWREEERPYKIDMSERLAVTQQKLVFNEENWLESLLEDLSHGNLLNWRFLDNLRKTGRDHKAELRAAINDLWTTNTSPAGLTSFVDRIRGFAPDLAPGNLLAFGSVLLMATNPGLFPPYRAEPATSFLKLMGAANVPSNRAPATERYEAFLAGLDVLLEAAPGAGMELADRLDAQGLVWLVTNYSPPAEWVPSRKREFLAWRDHRDTAPEPGKDLRSGPYPVLEQAAASILIPGVAGGPSPYDPEVVSWSEANARELYRRVYEDPDAGAGTFMEKLEKQLTGADRGVVILAAELITLQCLPLSNLLPETKIRRVSRVLSWLDDAPTIPETIEAGLLTRGAFNGGTGFNVQLWRHLCWLCDLVISLRSSEDTAALAAATPQGFHDVAEAVHGNLPSIRYSMEYLSWPGFFEPIVNWGHRKKIRNAFAHEIEGASGDDEFSVATDLHLIHKAQEKRTGHRVEWYDEPWVSQWRPKAERAPRAWLVRQSQAGASLAGRWTDEGIVSLEAQYLGAPEPEASFPDLQAAVDAGYSHLDYSERRLRARSYHLFLTQMKTDDLVITVLGEHLRLGVITVPAEYMQTDAVAQLVCEVAWQEQPIPAEDLPAPFPRLLEEQGTVIDMTEGLPLMRTWLEEEEAADDVDPSVIALPAGGVPELRKASDELADKLFMGKDDLQEVIDLLQTRNQIVFYGPPGTGKTFLARKLARYLVGEEHTNHVTTVQFHPSYAYEDFFEGYRPVKGTDGQVAFDLVSGPLRRIAGAAAAERDKPFFLIIDEMNRGNLAKVFGELYFLLEYRDQSIDLQYNSEEKFVLPPNLFIIGTMNTADRSIAMVDAAIRRRFAFVELHPQEGMTSGLLDRFLAGTGQDRRPALLLDGLNQEIALEDRDLMIGPSYFMKPDSLSTAGLNQIWKYELLPLLEEHYYGRMSRQEIHARFGLEAIERKVDGITPAEL</sequence>
<dbReference type="InterPro" id="IPR011704">
    <property type="entry name" value="ATPase_dyneun-rel_AAA"/>
</dbReference>
<accession>A0ABS8GJT9</accession>
<dbReference type="Proteomes" id="UP001139168">
    <property type="component" value="Unassembled WGS sequence"/>
</dbReference>
<dbReference type="Pfam" id="PF07728">
    <property type="entry name" value="AAA_5"/>
    <property type="match status" value="1"/>
</dbReference>
<dbReference type="EMBL" id="JAJFZQ010000006">
    <property type="protein sequence ID" value="MCC3266907.1"/>
    <property type="molecule type" value="Genomic_DNA"/>
</dbReference>
<protein>
    <submittedName>
        <fullName evidence="2">AAA family ATPase</fullName>
    </submittedName>
</protein>
<dbReference type="SUPFAM" id="SSF52540">
    <property type="entry name" value="P-loop containing nucleoside triphosphate hydrolases"/>
    <property type="match status" value="1"/>
</dbReference>
<dbReference type="InterPro" id="IPR003593">
    <property type="entry name" value="AAA+_ATPase"/>
</dbReference>
<dbReference type="PANTHER" id="PTHR37291">
    <property type="entry name" value="5-METHYLCYTOSINE-SPECIFIC RESTRICTION ENZYME B"/>
    <property type="match status" value="1"/>
</dbReference>
<evidence type="ECO:0000259" key="1">
    <source>
        <dbReference type="SMART" id="SM00382"/>
    </source>
</evidence>
<name>A0ABS8GJT9_9MICC</name>
<proteinExistence type="predicted"/>
<feature type="domain" description="AAA+ ATPase" evidence="1">
    <location>
        <begin position="701"/>
        <end position="867"/>
    </location>
</feature>
<dbReference type="PANTHER" id="PTHR37291:SF1">
    <property type="entry name" value="TYPE IV METHYL-DIRECTED RESTRICTION ENZYME ECOKMCRB SUBUNIT"/>
    <property type="match status" value="1"/>
</dbReference>
<gene>
    <name evidence="2" type="ORF">LJ752_12750</name>
</gene>
<dbReference type="InterPro" id="IPR052934">
    <property type="entry name" value="Methyl-DNA_Rec/Restrict_Enz"/>
</dbReference>
<dbReference type="RefSeq" id="WP_227891714.1">
    <property type="nucleotide sequence ID" value="NZ_JAJFZQ010000006.1"/>
</dbReference>
<comment type="caution">
    <text evidence="2">The sequence shown here is derived from an EMBL/GenBank/DDBJ whole genome shotgun (WGS) entry which is preliminary data.</text>
</comment>
<dbReference type="Gene3D" id="3.40.50.300">
    <property type="entry name" value="P-loop containing nucleotide triphosphate hydrolases"/>
    <property type="match status" value="1"/>
</dbReference>
<keyword evidence="3" id="KW-1185">Reference proteome</keyword>
<dbReference type="SMART" id="SM00382">
    <property type="entry name" value="AAA"/>
    <property type="match status" value="1"/>
</dbReference>